<dbReference type="Pfam" id="PF10613">
    <property type="entry name" value="Lig_chan-Glu_bd"/>
    <property type="match status" value="1"/>
</dbReference>
<evidence type="ECO:0000256" key="4">
    <source>
        <dbReference type="ARBA" id="ARBA00022692"/>
    </source>
</evidence>
<dbReference type="Pfam" id="PF00060">
    <property type="entry name" value="Lig_chan"/>
    <property type="match status" value="1"/>
</dbReference>
<dbReference type="Gene3D" id="1.10.287.70">
    <property type="match status" value="1"/>
</dbReference>
<evidence type="ECO:0000256" key="8">
    <source>
        <dbReference type="ARBA" id="ARBA00023136"/>
    </source>
</evidence>
<dbReference type="PIRSF" id="PIRSF037090">
    <property type="entry name" value="Iontro_Glu-like_rcpt_pln"/>
    <property type="match status" value="1"/>
</dbReference>
<dbReference type="SMART" id="SM00079">
    <property type="entry name" value="PBPe"/>
    <property type="match status" value="1"/>
</dbReference>
<evidence type="ECO:0000256" key="16">
    <source>
        <dbReference type="SAM" id="Phobius"/>
    </source>
</evidence>
<dbReference type="Pfam" id="PF01094">
    <property type="entry name" value="ANF_receptor"/>
    <property type="match status" value="1"/>
</dbReference>
<dbReference type="EMBL" id="MTKT01005556">
    <property type="protein sequence ID" value="OWM65881.1"/>
    <property type="molecule type" value="Genomic_DNA"/>
</dbReference>
<dbReference type="AlphaFoldDB" id="A0A218W0T1"/>
<feature type="transmembrane region" description="Helical" evidence="16">
    <location>
        <begin position="919"/>
        <end position="939"/>
    </location>
</feature>
<dbReference type="SUPFAM" id="SSF53822">
    <property type="entry name" value="Periplasmic binding protein-like I"/>
    <property type="match status" value="1"/>
</dbReference>
<feature type="signal peptide" evidence="17">
    <location>
        <begin position="1"/>
        <end position="29"/>
    </location>
</feature>
<name>A0A218W0T1_PUNGR</name>
<dbReference type="GO" id="GO:0015276">
    <property type="term" value="F:ligand-gated monoatomic ion channel activity"/>
    <property type="evidence" value="ECO:0007669"/>
    <property type="project" value="InterPro"/>
</dbReference>
<reference evidence="20" key="1">
    <citation type="journal article" date="2017" name="Plant J.">
        <title>The pomegranate (Punica granatum L.) genome and the genomics of punicalagin biosynthesis.</title>
        <authorList>
            <person name="Qin G."/>
            <person name="Xu C."/>
            <person name="Ming R."/>
            <person name="Tang H."/>
            <person name="Guyot R."/>
            <person name="Kramer E.M."/>
            <person name="Hu Y."/>
            <person name="Yi X."/>
            <person name="Qi Y."/>
            <person name="Xu X."/>
            <person name="Gao Z."/>
            <person name="Pan H."/>
            <person name="Jian J."/>
            <person name="Tian Y."/>
            <person name="Yue Z."/>
            <person name="Xu Y."/>
        </authorList>
    </citation>
    <scope>NUCLEOTIDE SEQUENCE [LARGE SCALE GENOMIC DNA]</scope>
    <source>
        <strain evidence="20">cv. Dabenzi</strain>
    </source>
</reference>
<feature type="region of interest" description="Disordered" evidence="15">
    <location>
        <begin position="961"/>
        <end position="982"/>
    </location>
</feature>
<evidence type="ECO:0000256" key="14">
    <source>
        <dbReference type="PIRSR" id="PIRSR037090-50"/>
    </source>
</evidence>
<evidence type="ECO:0000256" key="13">
    <source>
        <dbReference type="PIRNR" id="PIRNR037090"/>
    </source>
</evidence>
<organism evidence="19 20">
    <name type="scientific">Punica granatum</name>
    <name type="common">Pomegranate</name>
    <dbReference type="NCBI Taxonomy" id="22663"/>
    <lineage>
        <taxon>Eukaryota</taxon>
        <taxon>Viridiplantae</taxon>
        <taxon>Streptophyta</taxon>
        <taxon>Embryophyta</taxon>
        <taxon>Tracheophyta</taxon>
        <taxon>Spermatophyta</taxon>
        <taxon>Magnoliopsida</taxon>
        <taxon>eudicotyledons</taxon>
        <taxon>Gunneridae</taxon>
        <taxon>Pentapetalae</taxon>
        <taxon>rosids</taxon>
        <taxon>malvids</taxon>
        <taxon>Myrtales</taxon>
        <taxon>Lythraceae</taxon>
        <taxon>Punica</taxon>
    </lineage>
</organism>
<proteinExistence type="inferred from homology"/>
<feature type="transmembrane region" description="Helical" evidence="16">
    <location>
        <begin position="677"/>
        <end position="697"/>
    </location>
</feature>
<feature type="chain" id="PRO_5012420005" description="Glutamate receptor" evidence="17">
    <location>
        <begin position="30"/>
        <end position="982"/>
    </location>
</feature>
<comment type="subcellular location">
    <subcellularLocation>
        <location evidence="1">Membrane</location>
        <topology evidence="1">Multi-pass membrane protein</topology>
    </subcellularLocation>
</comment>
<keyword evidence="7 13" id="KW-0406">Ion transport</keyword>
<keyword evidence="4 16" id="KW-0812">Transmembrane</keyword>
<dbReference type="InterPro" id="IPR001320">
    <property type="entry name" value="Iontro_rcpt_C"/>
</dbReference>
<evidence type="ECO:0000256" key="2">
    <source>
        <dbReference type="ARBA" id="ARBA00008685"/>
    </source>
</evidence>
<dbReference type="InterPro" id="IPR019594">
    <property type="entry name" value="Glu/Gly-bd"/>
</dbReference>
<evidence type="ECO:0000256" key="11">
    <source>
        <dbReference type="ARBA" id="ARBA00023286"/>
    </source>
</evidence>
<keyword evidence="10" id="KW-0325">Glycoprotein</keyword>
<dbReference type="SUPFAM" id="SSF53850">
    <property type="entry name" value="Periplasmic binding protein-like II"/>
    <property type="match status" value="1"/>
</dbReference>
<dbReference type="CDD" id="cd19990">
    <property type="entry name" value="PBP1_GABAb_receptor_plant"/>
    <property type="match status" value="1"/>
</dbReference>
<evidence type="ECO:0000313" key="20">
    <source>
        <dbReference type="Proteomes" id="UP000197138"/>
    </source>
</evidence>
<feature type="domain" description="Ionotropic glutamate receptor C-terminal" evidence="18">
    <location>
        <begin position="554"/>
        <end position="893"/>
    </location>
</feature>
<dbReference type="InterPro" id="IPR028082">
    <property type="entry name" value="Peripla_BP_I"/>
</dbReference>
<keyword evidence="8 13" id="KW-0472">Membrane</keyword>
<feature type="disulfide bond" evidence="14">
    <location>
        <begin position="849"/>
        <end position="895"/>
    </location>
</feature>
<comment type="caution">
    <text evidence="19">The sequence shown here is derived from an EMBL/GenBank/DDBJ whole genome shotgun (WGS) entry which is preliminary data.</text>
</comment>
<dbReference type="InterPro" id="IPR015683">
    <property type="entry name" value="Ionotropic_Glu_rcpt"/>
</dbReference>
<keyword evidence="14" id="KW-1015">Disulfide bond</keyword>
<evidence type="ECO:0000313" key="19">
    <source>
        <dbReference type="EMBL" id="OWM65881.1"/>
    </source>
</evidence>
<dbReference type="Gene3D" id="3.40.50.2300">
    <property type="match status" value="3"/>
</dbReference>
<keyword evidence="3 13" id="KW-0813">Transport</keyword>
<dbReference type="Proteomes" id="UP000197138">
    <property type="component" value="Unassembled WGS sequence"/>
</dbReference>
<evidence type="ECO:0000256" key="9">
    <source>
        <dbReference type="ARBA" id="ARBA00023170"/>
    </source>
</evidence>
<feature type="compositionally biased region" description="Polar residues" evidence="15">
    <location>
        <begin position="964"/>
        <end position="982"/>
    </location>
</feature>
<dbReference type="PANTHER" id="PTHR34836">
    <property type="entry name" value="OS06G0188250 PROTEIN"/>
    <property type="match status" value="1"/>
</dbReference>
<dbReference type="InterPro" id="IPR017103">
    <property type="entry name" value="Iontropic_Glu_rcpt_pln"/>
</dbReference>
<dbReference type="Gene3D" id="3.40.190.10">
    <property type="entry name" value="Periplasmic binding protein-like II"/>
    <property type="match status" value="2"/>
</dbReference>
<evidence type="ECO:0000256" key="3">
    <source>
        <dbReference type="ARBA" id="ARBA00022448"/>
    </source>
</evidence>
<evidence type="ECO:0000256" key="17">
    <source>
        <dbReference type="SAM" id="SignalP"/>
    </source>
</evidence>
<evidence type="ECO:0000256" key="6">
    <source>
        <dbReference type="ARBA" id="ARBA00022989"/>
    </source>
</evidence>
<evidence type="ECO:0000256" key="10">
    <source>
        <dbReference type="ARBA" id="ARBA00023180"/>
    </source>
</evidence>
<evidence type="ECO:0000256" key="12">
    <source>
        <dbReference type="ARBA" id="ARBA00023303"/>
    </source>
</evidence>
<evidence type="ECO:0000259" key="18">
    <source>
        <dbReference type="SMART" id="SM00079"/>
    </source>
</evidence>
<evidence type="ECO:0000256" key="5">
    <source>
        <dbReference type="ARBA" id="ARBA00022729"/>
    </source>
</evidence>
<evidence type="ECO:0000256" key="1">
    <source>
        <dbReference type="ARBA" id="ARBA00004141"/>
    </source>
</evidence>
<dbReference type="GO" id="GO:0016020">
    <property type="term" value="C:membrane"/>
    <property type="evidence" value="ECO:0007669"/>
    <property type="project" value="UniProtKB-SubCell"/>
</dbReference>
<sequence>MTAMSRSSTLAIFSCIVVLVFNSGGPAMAAEGDLSRKERVKVGLLVDSNATMGRIASSYINTALSDFYEAHPSYRTRLSLHFRNPQNDVVLAASAALDLMQNEEVHAIIGPEWSSQAKFVIDLGIKAQVPIISFSATSPSLSPTQSRYFVRTAYDDCSQVKAIAALIQAFGWREIVPIYEDTDYGNGLIPYLTDAFQNIDTRVPYRSAIHPTAQDIDILKELNKVMTMSTRVFLVHMTATLGSRLFVLANEAGMLNEESVWIVTDGLSSLLDPVGSTAMSSMQGVVGVRPYVPMSKRLKKFMEKQLNISHGISPTSGSETVNLFTLWAYDTIWALAMVAEKQWTSSDQLRYVRPSKNRKMAALNFSDTGISEMGPKLLQGIINLSFHGLSGLFEMVHGQLQPSGFEIINVLGNEEKIIGYWTPKHGLSKTLSNRTEENREYYSTSVDDLEPVLWPGTQTLSNRTEENREYYSTSVDDLKPVLWAGKTPKEPKGWVMPTLKDTKMKIAVPVKTGFSEFFKIHWDQRTGVPSYSGFSYDMFIAVVDALPFYIPYEFVPKTGFSEFFKIHWDQRTGVPSYSGFSYDMFIAVVDALPFYIPYEFVPFMNASRQSAGTYAEMLYQIKLQKVDIVVGDITVVANRSNYVDFTLPYSESGVSMVVAIKDDERRNMWIFLRPLSWDLWLTIGLSFVLTGLIVCFLEGRHQNEDFGGSRSEQLSTSLWFSFSTLVFAHREKVVNNRTRLVLAVWIFLLLIITQSYTASLASLLTVERLQPQYVDVQELVRKHHHVGYQKGSYVRELLVRDLGFYESRLVPLNSAEEYHEALSNGIGNGGVAAIFAETPYIKLFLGKYCNEYMMAFPRGSPLVSYFSRAILNVTQDKTKMNEIESKNHLWRSSSCQDEESNQGGATISSRNLSLGVGSFSGLFIITGIVAVLAVLAELVKGFRTKFSLRKGIDRKNSKVVPLTSIGQGDPNTSPANTTLSAA</sequence>
<evidence type="ECO:0000256" key="15">
    <source>
        <dbReference type="SAM" id="MobiDB-lite"/>
    </source>
</evidence>
<dbReference type="InterPro" id="IPR044440">
    <property type="entry name" value="GABAb_receptor_plant_PBP1"/>
</dbReference>
<keyword evidence="11 13" id="KW-1071">Ligand-gated ion channel</keyword>
<dbReference type="FunFam" id="1.10.287.70:FF:000037">
    <property type="entry name" value="Glutamate receptor"/>
    <property type="match status" value="1"/>
</dbReference>
<protein>
    <recommendedName>
        <fullName evidence="13">Glutamate receptor</fullName>
    </recommendedName>
</protein>
<comment type="similarity">
    <text evidence="2 13">Belongs to the glutamate-gated ion channel (TC 1.A.10.1) family.</text>
</comment>
<feature type="transmembrane region" description="Helical" evidence="16">
    <location>
        <begin position="740"/>
        <end position="764"/>
    </location>
</feature>
<accession>A0A218W0T1</accession>
<keyword evidence="12 13" id="KW-0407">Ion channel</keyword>
<keyword evidence="6 16" id="KW-1133">Transmembrane helix</keyword>
<dbReference type="FunFam" id="3.40.50.2300:FF:000081">
    <property type="entry name" value="Glutamate receptor"/>
    <property type="match status" value="1"/>
</dbReference>
<dbReference type="InterPro" id="IPR001828">
    <property type="entry name" value="ANF_lig-bd_rcpt"/>
</dbReference>
<comment type="function">
    <text evidence="13">Glutamate-gated receptor that probably acts as non-selective cation channel.</text>
</comment>
<keyword evidence="5 17" id="KW-0732">Signal</keyword>
<dbReference type="PANTHER" id="PTHR34836:SF7">
    <property type="entry name" value="RECEPTOR LIGAND BINDING REGION DOMAIN-CONTAINING PROTEIN"/>
    <property type="match status" value="1"/>
</dbReference>
<dbReference type="CDD" id="cd13686">
    <property type="entry name" value="GluR_Plant"/>
    <property type="match status" value="1"/>
</dbReference>
<keyword evidence="9 13" id="KW-0675">Receptor</keyword>
<evidence type="ECO:0000256" key="7">
    <source>
        <dbReference type="ARBA" id="ARBA00023065"/>
    </source>
</evidence>
<gene>
    <name evidence="19" type="ORF">CDL15_Pgr015306</name>
</gene>